<keyword evidence="2" id="KW-0460">Magnesium</keyword>
<protein>
    <recommendedName>
        <fullName evidence="6">Polyprenyl synthetase family protein</fullName>
    </recommendedName>
</protein>
<dbReference type="EMBL" id="JNFQ01000001">
    <property type="protein sequence ID" value="KFG77417.1"/>
    <property type="molecule type" value="Genomic_DNA"/>
</dbReference>
<comment type="caution">
    <text evidence="4">The sequence shown here is derived from an EMBL/GenBank/DDBJ whole genome shotgun (WGS) entry which is preliminary data.</text>
</comment>
<evidence type="ECO:0000256" key="3">
    <source>
        <dbReference type="RuleBase" id="RU004466"/>
    </source>
</evidence>
<dbReference type="PROSITE" id="PS00723">
    <property type="entry name" value="POLYPRENYL_SYNTHASE_1"/>
    <property type="match status" value="1"/>
</dbReference>
<dbReference type="GO" id="GO:0008299">
    <property type="term" value="P:isoprenoid biosynthetic process"/>
    <property type="evidence" value="ECO:0007669"/>
    <property type="project" value="InterPro"/>
</dbReference>
<keyword evidence="5" id="KW-1185">Reference proteome</keyword>
<evidence type="ECO:0000256" key="2">
    <source>
        <dbReference type="ARBA" id="ARBA00022842"/>
    </source>
</evidence>
<dbReference type="Pfam" id="PF00348">
    <property type="entry name" value="polyprenyl_synt"/>
    <property type="match status" value="1"/>
</dbReference>
<dbReference type="InterPro" id="IPR008949">
    <property type="entry name" value="Isoprenoid_synthase_dom_sf"/>
</dbReference>
<evidence type="ECO:0000313" key="5">
    <source>
        <dbReference type="Proteomes" id="UP000029095"/>
    </source>
</evidence>
<dbReference type="SFLD" id="SFLDG01017">
    <property type="entry name" value="Polyprenyl_Transferase_Like"/>
    <property type="match status" value="1"/>
</dbReference>
<dbReference type="PANTHER" id="PTHR12001:SF86">
    <property type="entry name" value="GERANYLGERANYL DIPHOSPHATE SYNTHASE"/>
    <property type="match status" value="1"/>
</dbReference>
<dbReference type="AlphaFoldDB" id="A0A086N8E9"/>
<dbReference type="Gene3D" id="1.10.600.10">
    <property type="entry name" value="Farnesyl Diphosphate Synthase"/>
    <property type="match status" value="1"/>
</dbReference>
<evidence type="ECO:0000256" key="1">
    <source>
        <dbReference type="ARBA" id="ARBA00022723"/>
    </source>
</evidence>
<dbReference type="SFLD" id="SFLDS00005">
    <property type="entry name" value="Isoprenoid_Synthase_Type_I"/>
    <property type="match status" value="1"/>
</dbReference>
<sequence length="340" mass="35429">MPLPDLATAPYPSAAGSLSDLAAVDAAILDAVDQLPPRIRTVAKYHLGFSSGPRPAEHRGKALRPRLALAAARCGPTPERAVAAAVSVELLHGFSLLHDDIMDGDRTRRGRAAAWVVHGVPAALLTGDALLTLALGVLADSGSAECMRVCVRMMSALVRGQGNDLAFEDDQQVTVDAYLEMAEGKTGALTGAACELAATLAGAPPVVVEALERFGRHAGMAFQIADDILGIWGDSRRTGKPVGSDLAARKKTLPVVAALHAADPEAGQLRALLDTGVPLTEAQTQRATVLVGQLGGRTTAEAIAQQHLDLALEALQCCDLPAGAREELRTLAHHMAARSR</sequence>
<reference evidence="4 5" key="1">
    <citation type="submission" date="2014-05" db="EMBL/GenBank/DDBJ databases">
        <title>Complete genome sequence of the Streptomyces mutabilis TRM45540.</title>
        <authorList>
            <person name="Luo X."/>
            <person name="Zhang L."/>
        </authorList>
    </citation>
    <scope>NUCLEOTIDE SEQUENCE [LARGE SCALE GENOMIC DNA]</scope>
    <source>
        <strain evidence="4 5">TRM45540</strain>
    </source>
</reference>
<dbReference type="RefSeq" id="WP_043376672.1">
    <property type="nucleotide sequence ID" value="NZ_KN039946.1"/>
</dbReference>
<dbReference type="Proteomes" id="UP000029095">
    <property type="component" value="Unassembled WGS sequence"/>
</dbReference>
<keyword evidence="1" id="KW-0479">Metal-binding</keyword>
<organism evidence="4 5">
    <name type="scientific">Streptomyces mutabilis</name>
    <dbReference type="NCBI Taxonomy" id="67332"/>
    <lineage>
        <taxon>Bacteria</taxon>
        <taxon>Bacillati</taxon>
        <taxon>Actinomycetota</taxon>
        <taxon>Actinomycetes</taxon>
        <taxon>Kitasatosporales</taxon>
        <taxon>Streptomycetaceae</taxon>
        <taxon>Streptomyces</taxon>
    </lineage>
</organism>
<dbReference type="CDD" id="cd00685">
    <property type="entry name" value="Trans_IPPS_HT"/>
    <property type="match status" value="1"/>
</dbReference>
<dbReference type="InterPro" id="IPR033749">
    <property type="entry name" value="Polyprenyl_synt_CS"/>
</dbReference>
<name>A0A086N8E9_9ACTN</name>
<evidence type="ECO:0000313" key="4">
    <source>
        <dbReference type="EMBL" id="KFG77417.1"/>
    </source>
</evidence>
<gene>
    <name evidence="4" type="ORF">FM21_15730</name>
</gene>
<dbReference type="GO" id="GO:0004659">
    <property type="term" value="F:prenyltransferase activity"/>
    <property type="evidence" value="ECO:0007669"/>
    <property type="project" value="InterPro"/>
</dbReference>
<dbReference type="HOGENOM" id="CLU_014015_2_1_11"/>
<keyword evidence="3" id="KW-0808">Transferase</keyword>
<dbReference type="GO" id="GO:0046872">
    <property type="term" value="F:metal ion binding"/>
    <property type="evidence" value="ECO:0007669"/>
    <property type="project" value="UniProtKB-KW"/>
</dbReference>
<proteinExistence type="inferred from homology"/>
<evidence type="ECO:0008006" key="6">
    <source>
        <dbReference type="Google" id="ProtNLM"/>
    </source>
</evidence>
<comment type="similarity">
    <text evidence="3">Belongs to the FPP/GGPP synthase family.</text>
</comment>
<dbReference type="SUPFAM" id="SSF48576">
    <property type="entry name" value="Terpenoid synthases"/>
    <property type="match status" value="1"/>
</dbReference>
<dbReference type="PANTHER" id="PTHR12001">
    <property type="entry name" value="GERANYLGERANYL PYROPHOSPHATE SYNTHASE"/>
    <property type="match status" value="1"/>
</dbReference>
<accession>A0A086N8E9</accession>
<dbReference type="STRING" id="1915400.FM21_15730"/>
<dbReference type="InterPro" id="IPR000092">
    <property type="entry name" value="Polyprenyl_synt"/>
</dbReference>